<dbReference type="GO" id="GO:0003852">
    <property type="term" value="F:2-isopropylmalate synthase activity"/>
    <property type="evidence" value="ECO:0007669"/>
    <property type="project" value="InterPro"/>
</dbReference>
<dbReference type="GO" id="GO:0009098">
    <property type="term" value="P:L-leucine biosynthetic process"/>
    <property type="evidence" value="ECO:0007669"/>
    <property type="project" value="InterPro"/>
</dbReference>
<evidence type="ECO:0000259" key="9">
    <source>
        <dbReference type="PROSITE" id="PS50991"/>
    </source>
</evidence>
<feature type="domain" description="Pyruvate carboxyltransferase" evidence="9">
    <location>
        <begin position="4"/>
        <end position="267"/>
    </location>
</feature>
<comment type="catalytic activity">
    <reaction evidence="7">
        <text>pyruvate + acetyl-CoA + H2O = (3R)-citramalate + CoA + H(+)</text>
        <dbReference type="Rhea" id="RHEA:19045"/>
        <dbReference type="ChEBI" id="CHEBI:15361"/>
        <dbReference type="ChEBI" id="CHEBI:15377"/>
        <dbReference type="ChEBI" id="CHEBI:15378"/>
        <dbReference type="ChEBI" id="CHEBI:30934"/>
        <dbReference type="ChEBI" id="CHEBI:57287"/>
        <dbReference type="ChEBI" id="CHEBI:57288"/>
        <dbReference type="EC" id="2.3.3.21"/>
    </reaction>
</comment>
<dbReference type="InterPro" id="IPR054691">
    <property type="entry name" value="LeuA/HCS_post-cat"/>
</dbReference>
<dbReference type="PANTHER" id="PTHR43538">
    <property type="entry name" value="ALPHA-IPM SYNTHASE/HOMOCITRATE SYNTHASE"/>
    <property type="match status" value="1"/>
</dbReference>
<dbReference type="InterPro" id="IPR013709">
    <property type="entry name" value="2-isopropylmalate_synth_dimer"/>
</dbReference>
<evidence type="ECO:0000256" key="5">
    <source>
        <dbReference type="ARBA" id="ARBA00023304"/>
    </source>
</evidence>
<evidence type="ECO:0000256" key="4">
    <source>
        <dbReference type="ARBA" id="ARBA00022679"/>
    </source>
</evidence>
<gene>
    <name evidence="10" type="ORF">JIN82_12200</name>
</gene>
<reference evidence="10" key="1">
    <citation type="submission" date="2021-01" db="EMBL/GenBank/DDBJ databases">
        <title>Modified the classification status of verrucomicrobia.</title>
        <authorList>
            <person name="Feng X."/>
        </authorList>
    </citation>
    <scope>NUCLEOTIDE SEQUENCE</scope>
    <source>
        <strain evidence="10">_KCTC 22039</strain>
    </source>
</reference>
<dbReference type="AlphaFoldDB" id="A0A8J7MFN2"/>
<dbReference type="GO" id="GO:0043714">
    <property type="term" value="F:(R)-citramalate synthase activity"/>
    <property type="evidence" value="ECO:0007669"/>
    <property type="project" value="UniProtKB-UniRule"/>
</dbReference>
<dbReference type="SUPFAM" id="SSF110921">
    <property type="entry name" value="2-isopropylmalate synthase LeuA, allosteric (dimerisation) domain"/>
    <property type="match status" value="1"/>
</dbReference>
<organism evidence="10 11">
    <name type="scientific">Persicirhabdus sediminis</name>
    <dbReference type="NCBI Taxonomy" id="454144"/>
    <lineage>
        <taxon>Bacteria</taxon>
        <taxon>Pseudomonadati</taxon>
        <taxon>Verrucomicrobiota</taxon>
        <taxon>Verrucomicrobiia</taxon>
        <taxon>Verrucomicrobiales</taxon>
        <taxon>Verrucomicrobiaceae</taxon>
        <taxon>Persicirhabdus</taxon>
    </lineage>
</organism>
<evidence type="ECO:0000313" key="10">
    <source>
        <dbReference type="EMBL" id="MBK1791915.1"/>
    </source>
</evidence>
<dbReference type="CDD" id="cd07941">
    <property type="entry name" value="DRE_TIM_LeuA3"/>
    <property type="match status" value="1"/>
</dbReference>
<dbReference type="PROSITE" id="PS50991">
    <property type="entry name" value="PYR_CT"/>
    <property type="match status" value="1"/>
</dbReference>
<keyword evidence="11" id="KW-1185">Reference proteome</keyword>
<evidence type="ECO:0000313" key="11">
    <source>
        <dbReference type="Proteomes" id="UP000624703"/>
    </source>
</evidence>
<dbReference type="SUPFAM" id="SSF51569">
    <property type="entry name" value="Aldolase"/>
    <property type="match status" value="1"/>
</dbReference>
<dbReference type="Gene3D" id="1.10.238.260">
    <property type="match status" value="1"/>
</dbReference>
<evidence type="ECO:0000256" key="7">
    <source>
        <dbReference type="ARBA" id="ARBA00048263"/>
    </source>
</evidence>
<dbReference type="NCBIfam" id="TIGR00977">
    <property type="entry name" value="citramal_synth"/>
    <property type="match status" value="1"/>
</dbReference>
<dbReference type="Pfam" id="PF00682">
    <property type="entry name" value="HMGL-like"/>
    <property type="match status" value="1"/>
</dbReference>
<dbReference type="PANTHER" id="PTHR43538:SF1">
    <property type="entry name" value="(R)-CITRAMALATE SYNTHASE"/>
    <property type="match status" value="1"/>
</dbReference>
<dbReference type="SMART" id="SM00917">
    <property type="entry name" value="LeuA_dimer"/>
    <property type="match status" value="1"/>
</dbReference>
<dbReference type="InterPro" id="IPR000891">
    <property type="entry name" value="PYR_CT"/>
</dbReference>
<dbReference type="InterPro" id="IPR013785">
    <property type="entry name" value="Aldolase_TIM"/>
</dbReference>
<dbReference type="EC" id="2.3.3.21" evidence="8"/>
<sequence length="521" mass="57791">MHTVDIFDTTLRDGQQGKGISFTVEDRVKIAKLLDQFGVKFIEGGWPGASPKVDDFFAQMRDVKLKNAKMVAFGSTRRASNSAEDDIFLNKIVESGVPTACIFGKTWDLHVHEALKISLEENLDIIETSVAFLRRSGLQVFFDAEHFFDGYKRNPEYALNCLLAAERGGAEVLVLCDTNGGTMPHEIGDIIDTIKPQLKTELGIHAHNDCELAVANSLIAVRHGASHVQGTVNGYGERCGNANLISIIPSLKLKFGIDCHIEDAQLARLSKLSHHVAEIANMTHNANQAYVGQNAFAHKGGVHVSAIMKNPETYEHIRPEQVGNKQEVTVSDQSGMSNLLYKAEKFGITVDAKDVRLKDLVQRTKELDKLGFTFEEAEASFELLMRRKLELFDRSFQLEGFRVIDEKRGHDEEVIVEATVKVSVEDNIYHTAAEGEGPIDALNNALRKVLDRHYPEVSSIILTDYKVRVLNSEKGTSSMVRVLIESSDGKKSWGTVGVSPNLIEATWKALIDSIEYKLLKG</sequence>
<dbReference type="Gene3D" id="3.30.160.270">
    <property type="match status" value="1"/>
</dbReference>
<evidence type="ECO:0000256" key="3">
    <source>
        <dbReference type="ARBA" id="ARBA00022624"/>
    </source>
</evidence>
<keyword evidence="5" id="KW-0100">Branched-chain amino acid biosynthesis</keyword>
<keyword evidence="3" id="KW-0412">Isoleucine biosynthesis</keyword>
<evidence type="ECO:0000256" key="8">
    <source>
        <dbReference type="NCBIfam" id="TIGR00977"/>
    </source>
</evidence>
<dbReference type="RefSeq" id="WP_200311923.1">
    <property type="nucleotide sequence ID" value="NZ_JAENIM010000041.1"/>
</dbReference>
<dbReference type="InterPro" id="IPR036230">
    <property type="entry name" value="LeuA_allosteric_dom_sf"/>
</dbReference>
<name>A0A8J7MFN2_9BACT</name>
<dbReference type="EMBL" id="JAENIM010000041">
    <property type="protein sequence ID" value="MBK1791915.1"/>
    <property type="molecule type" value="Genomic_DNA"/>
</dbReference>
<evidence type="ECO:0000256" key="6">
    <source>
        <dbReference type="ARBA" id="ARBA00029440"/>
    </source>
</evidence>
<proteinExistence type="inferred from homology"/>
<comment type="pathway">
    <text evidence="6">Amino-acid biosynthesis.</text>
</comment>
<dbReference type="GO" id="GO:0009097">
    <property type="term" value="P:isoleucine biosynthetic process"/>
    <property type="evidence" value="ECO:0007669"/>
    <property type="project" value="UniProtKB-UniRule"/>
</dbReference>
<dbReference type="InterPro" id="IPR005675">
    <property type="entry name" value="Citramal_synthase"/>
</dbReference>
<dbReference type="Pfam" id="PF08502">
    <property type="entry name" value="LeuA_dimer"/>
    <property type="match status" value="1"/>
</dbReference>
<evidence type="ECO:0000256" key="2">
    <source>
        <dbReference type="ARBA" id="ARBA00022605"/>
    </source>
</evidence>
<comment type="caution">
    <text evidence="10">The sequence shown here is derived from an EMBL/GenBank/DDBJ whole genome shotgun (WGS) entry which is preliminary data.</text>
</comment>
<keyword evidence="2" id="KW-0028">Amino-acid biosynthesis</keyword>
<protein>
    <recommendedName>
        <fullName evidence="8">Citramalate synthase</fullName>
        <ecNumber evidence="8">2.3.3.21</ecNumber>
    </recommendedName>
</protein>
<accession>A0A8J7MFN2</accession>
<dbReference type="Pfam" id="PF22617">
    <property type="entry name" value="HCS_D2"/>
    <property type="match status" value="1"/>
</dbReference>
<evidence type="ECO:0000256" key="1">
    <source>
        <dbReference type="ARBA" id="ARBA00006154"/>
    </source>
</evidence>
<dbReference type="Gene3D" id="3.20.20.70">
    <property type="entry name" value="Aldolase class I"/>
    <property type="match status" value="1"/>
</dbReference>
<dbReference type="Proteomes" id="UP000624703">
    <property type="component" value="Unassembled WGS sequence"/>
</dbReference>
<keyword evidence="4" id="KW-0808">Transferase</keyword>
<comment type="similarity">
    <text evidence="1">Belongs to the alpha-IPM synthase/homocitrate synthase family.</text>
</comment>